<dbReference type="EMBL" id="JXJX01000013">
    <property type="protein sequence ID" value="PCS05604.1"/>
    <property type="molecule type" value="Genomic_DNA"/>
</dbReference>
<evidence type="ECO:0000313" key="1">
    <source>
        <dbReference type="EMBL" id="PCS05604.1"/>
    </source>
</evidence>
<gene>
    <name evidence="1" type="ORF">RU87_GL000521</name>
</gene>
<accession>A0A2A5RWN1</accession>
<protein>
    <recommendedName>
        <fullName evidence="3">Peptidase C51 domain-containing protein</fullName>
    </recommendedName>
</protein>
<evidence type="ECO:0008006" key="3">
    <source>
        <dbReference type="Google" id="ProtNLM"/>
    </source>
</evidence>
<organism evidence="1 2">
    <name type="scientific">Pseudolactococcus plantarum</name>
    <dbReference type="NCBI Taxonomy" id="1365"/>
    <lineage>
        <taxon>Bacteria</taxon>
        <taxon>Bacillati</taxon>
        <taxon>Bacillota</taxon>
        <taxon>Bacilli</taxon>
        <taxon>Lactobacillales</taxon>
        <taxon>Streptococcaceae</taxon>
        <taxon>Pseudolactococcus</taxon>
    </lineage>
</organism>
<evidence type="ECO:0000313" key="2">
    <source>
        <dbReference type="Proteomes" id="UP000242246"/>
    </source>
</evidence>
<comment type="caution">
    <text evidence="1">The sequence shown here is derived from an EMBL/GenBank/DDBJ whole genome shotgun (WGS) entry which is preliminary data.</text>
</comment>
<name>A0A2A5RWN1_9LACT</name>
<keyword evidence="2" id="KW-1185">Reference proteome</keyword>
<sequence>MKDYSAHYILLFKGGEMSYKQLIYPNINIGATAGWCLKYVDDTVNAPQRSVNAQIAYNIANTKGWVKADTAFPKNVWFVLFWSINRGPNTGQGHVALAYVNSNGAIQIHDSEVHSGSRGIYTSLAEISNWFANFGFQYLGWSIGVDGVQLIAGKDESNDDNGKKEGDFKMYCIINNGTGLLFFNGQNMTSLTDPDEMKVLNTIYKANTGKDIPIMDWSNRSAPWDARLQRVVNGLKK</sequence>
<reference evidence="1 2" key="1">
    <citation type="submission" date="2014-12" db="EMBL/GenBank/DDBJ databases">
        <title>Draft genome sequences of 10 type strains of Lactococcus.</title>
        <authorList>
            <person name="Sun Z."/>
            <person name="Zhong Z."/>
            <person name="Liu W."/>
            <person name="Zhang W."/>
            <person name="Zhang H."/>
        </authorList>
    </citation>
    <scope>NUCLEOTIDE SEQUENCE [LARGE SCALE GENOMIC DNA]</scope>
    <source>
        <strain evidence="1 2">DSM 20686</strain>
    </source>
</reference>
<proteinExistence type="predicted"/>
<dbReference type="AlphaFoldDB" id="A0A2A5RWN1"/>
<dbReference type="Proteomes" id="UP000242246">
    <property type="component" value="Unassembled WGS sequence"/>
</dbReference>